<dbReference type="PANTHER" id="PTHR10587">
    <property type="entry name" value="GLYCOSYL TRANSFERASE-RELATED"/>
    <property type="match status" value="1"/>
</dbReference>
<dbReference type="SUPFAM" id="SSF88713">
    <property type="entry name" value="Glycoside hydrolase/deacetylase"/>
    <property type="match status" value="1"/>
</dbReference>
<feature type="region of interest" description="Disordered" evidence="1">
    <location>
        <begin position="373"/>
        <end position="393"/>
    </location>
</feature>
<dbReference type="Pfam" id="PF01522">
    <property type="entry name" value="Polysacc_deac_1"/>
    <property type="match status" value="1"/>
</dbReference>
<dbReference type="CDD" id="cd10959">
    <property type="entry name" value="CE4_NodB_like_3"/>
    <property type="match status" value="1"/>
</dbReference>
<keyword evidence="4" id="KW-1185">Reference proteome</keyword>
<evidence type="ECO:0000313" key="3">
    <source>
        <dbReference type="EMBL" id="TBH20989.1"/>
    </source>
</evidence>
<dbReference type="EMBL" id="SIJL01000004">
    <property type="protein sequence ID" value="TBH20989.1"/>
    <property type="molecule type" value="Genomic_DNA"/>
</dbReference>
<dbReference type="InterPro" id="IPR011330">
    <property type="entry name" value="Glyco_hydro/deAcase_b/a-brl"/>
</dbReference>
<dbReference type="PROSITE" id="PS51677">
    <property type="entry name" value="NODB"/>
    <property type="match status" value="1"/>
</dbReference>
<feature type="compositionally biased region" description="Pro residues" evidence="1">
    <location>
        <begin position="375"/>
        <end position="393"/>
    </location>
</feature>
<reference evidence="3 4" key="1">
    <citation type="submission" date="2019-02" db="EMBL/GenBank/DDBJ databases">
        <title>Thermus sp. a novel from hot spring.</title>
        <authorList>
            <person name="Zhao Z."/>
        </authorList>
    </citation>
    <scope>NUCLEOTIDE SEQUENCE [LARGE SCALE GENOMIC DNA]</scope>
    <source>
        <strain evidence="3 4">CFH 72773T</strain>
    </source>
</reference>
<dbReference type="GO" id="GO:0016810">
    <property type="term" value="F:hydrolase activity, acting on carbon-nitrogen (but not peptide) bonds"/>
    <property type="evidence" value="ECO:0007669"/>
    <property type="project" value="InterPro"/>
</dbReference>
<dbReference type="RefSeq" id="WP_130840943.1">
    <property type="nucleotide sequence ID" value="NZ_SIJL01000004.1"/>
</dbReference>
<dbReference type="InterPro" id="IPR050248">
    <property type="entry name" value="Polysacc_deacetylase_ArnD"/>
</dbReference>
<dbReference type="OrthoDB" id="62208at2"/>
<dbReference type="Gene3D" id="3.20.20.370">
    <property type="entry name" value="Glycoside hydrolase/deacetylase"/>
    <property type="match status" value="1"/>
</dbReference>
<dbReference type="GO" id="GO:0005975">
    <property type="term" value="P:carbohydrate metabolic process"/>
    <property type="evidence" value="ECO:0007669"/>
    <property type="project" value="InterPro"/>
</dbReference>
<sequence length="393" mass="44433">MELALVLILLLYGASDLLFRFLGLGAYAHGSRRKPLVALTFDDGPSEHTEALLALLRRHGVRATFFLTGERARTRPELVEALRREGHQVEDHGEWHGVWRILLPWWEWQQMSRNPGRYYRPPHGLHTPFTRLFARLSGKRIALWDLEAKDWLELPPEALAERLLYYLRPGSVVLLHDGPGRTLRVLELALPRMLALGYRPVTLEALAPRPLTFRLALIRALQGFEERYNRRHGVRRAGLGPFDLFRLEKLPFPGPDLPGLPRGVPAFALHLESQRLMELTPFEAVRRLRQSLGKVAELVAQDPEVRLVYGYSYLAGGGKALGLKAAPLPLPVRLLNGLASAWFLWLYRGELPRPTRPLTQMAYLSREELLALYPPSTPASPPPVPGEGQSPPP</sequence>
<accession>A0A4Q9B4W1</accession>
<evidence type="ECO:0000313" key="4">
    <source>
        <dbReference type="Proteomes" id="UP000292858"/>
    </source>
</evidence>
<dbReference type="PANTHER" id="PTHR10587:SF137">
    <property type="entry name" value="4-DEOXY-4-FORMAMIDO-L-ARABINOSE-PHOSPHOUNDECAPRENOL DEFORMYLASE ARND-RELATED"/>
    <property type="match status" value="1"/>
</dbReference>
<organism evidence="3 4">
    <name type="scientific">Thermus thermamylovorans</name>
    <dbReference type="NCBI Taxonomy" id="2509362"/>
    <lineage>
        <taxon>Bacteria</taxon>
        <taxon>Thermotogati</taxon>
        <taxon>Deinococcota</taxon>
        <taxon>Deinococci</taxon>
        <taxon>Thermales</taxon>
        <taxon>Thermaceae</taxon>
        <taxon>Thermus</taxon>
    </lineage>
</organism>
<dbReference type="AlphaFoldDB" id="A0A4Q9B4W1"/>
<dbReference type="InterPro" id="IPR002509">
    <property type="entry name" value="NODB_dom"/>
</dbReference>
<gene>
    <name evidence="3" type="ORF">ETP66_04220</name>
</gene>
<dbReference type="Proteomes" id="UP000292858">
    <property type="component" value="Unassembled WGS sequence"/>
</dbReference>
<name>A0A4Q9B4W1_9DEIN</name>
<comment type="caution">
    <text evidence="3">The sequence shown here is derived from an EMBL/GenBank/DDBJ whole genome shotgun (WGS) entry which is preliminary data.</text>
</comment>
<protein>
    <submittedName>
        <fullName evidence="3">Polysaccharide deacetylase family protein</fullName>
    </submittedName>
</protein>
<evidence type="ECO:0000256" key="1">
    <source>
        <dbReference type="SAM" id="MobiDB-lite"/>
    </source>
</evidence>
<evidence type="ECO:0000259" key="2">
    <source>
        <dbReference type="PROSITE" id="PS51677"/>
    </source>
</evidence>
<feature type="domain" description="NodB homology" evidence="2">
    <location>
        <begin position="35"/>
        <end position="100"/>
    </location>
</feature>
<proteinExistence type="predicted"/>